<dbReference type="Proteomes" id="UP001085076">
    <property type="component" value="Miscellaneous, Linkage group lg09"/>
</dbReference>
<gene>
    <name evidence="3" type="ORF">J5N97_029560</name>
</gene>
<dbReference type="AlphaFoldDB" id="A0A9D5C1W6"/>
<protein>
    <submittedName>
        <fullName evidence="3">Uncharacterized protein</fullName>
    </submittedName>
</protein>
<reference evidence="3" key="2">
    <citation type="journal article" date="2022" name="Hortic Res">
        <title>The genome of Dioscorea zingiberensis sheds light on the biosynthesis, origin and evolution of the medicinally important diosgenin saponins.</title>
        <authorList>
            <person name="Li Y."/>
            <person name="Tan C."/>
            <person name="Li Z."/>
            <person name="Guo J."/>
            <person name="Li S."/>
            <person name="Chen X."/>
            <person name="Wang C."/>
            <person name="Dai X."/>
            <person name="Yang H."/>
            <person name="Song W."/>
            <person name="Hou L."/>
            <person name="Xu J."/>
            <person name="Tong Z."/>
            <person name="Xu A."/>
            <person name="Yuan X."/>
            <person name="Wang W."/>
            <person name="Yang Q."/>
            <person name="Chen L."/>
            <person name="Sun Z."/>
            <person name="Wang K."/>
            <person name="Pan B."/>
            <person name="Chen J."/>
            <person name="Bao Y."/>
            <person name="Liu F."/>
            <person name="Qi X."/>
            <person name="Gang D.R."/>
            <person name="Wen J."/>
            <person name="Li J."/>
        </authorList>
    </citation>
    <scope>NUCLEOTIDE SEQUENCE</scope>
    <source>
        <strain evidence="3">Dzin_1.0</strain>
    </source>
</reference>
<feature type="region of interest" description="Disordered" evidence="2">
    <location>
        <begin position="130"/>
        <end position="163"/>
    </location>
</feature>
<reference evidence="3" key="1">
    <citation type="submission" date="2021-03" db="EMBL/GenBank/DDBJ databases">
        <authorList>
            <person name="Li Z."/>
            <person name="Yang C."/>
        </authorList>
    </citation>
    <scope>NUCLEOTIDE SEQUENCE</scope>
    <source>
        <strain evidence="3">Dzin_1.0</strain>
        <tissue evidence="3">Leaf</tissue>
    </source>
</reference>
<organism evidence="3 4">
    <name type="scientific">Dioscorea zingiberensis</name>
    <dbReference type="NCBI Taxonomy" id="325984"/>
    <lineage>
        <taxon>Eukaryota</taxon>
        <taxon>Viridiplantae</taxon>
        <taxon>Streptophyta</taxon>
        <taxon>Embryophyta</taxon>
        <taxon>Tracheophyta</taxon>
        <taxon>Spermatophyta</taxon>
        <taxon>Magnoliopsida</taxon>
        <taxon>Liliopsida</taxon>
        <taxon>Dioscoreales</taxon>
        <taxon>Dioscoreaceae</taxon>
        <taxon>Dioscorea</taxon>
    </lineage>
</organism>
<name>A0A9D5C1W6_9LILI</name>
<evidence type="ECO:0000313" key="3">
    <source>
        <dbReference type="EMBL" id="KAJ0964438.1"/>
    </source>
</evidence>
<keyword evidence="4" id="KW-1185">Reference proteome</keyword>
<evidence type="ECO:0000256" key="2">
    <source>
        <dbReference type="SAM" id="MobiDB-lite"/>
    </source>
</evidence>
<proteinExistence type="predicted"/>
<dbReference type="PANTHER" id="PTHR34462:SF1">
    <property type="entry name" value="OS05G0587400 PROTEIN"/>
    <property type="match status" value="1"/>
</dbReference>
<accession>A0A9D5C1W6</accession>
<feature type="compositionally biased region" description="Polar residues" evidence="2">
    <location>
        <begin position="152"/>
        <end position="163"/>
    </location>
</feature>
<keyword evidence="1" id="KW-0175">Coiled coil</keyword>
<dbReference type="OrthoDB" id="1883104at2759"/>
<dbReference type="EMBL" id="JAGGNH010000009">
    <property type="protein sequence ID" value="KAJ0964438.1"/>
    <property type="molecule type" value="Genomic_DNA"/>
</dbReference>
<evidence type="ECO:0000313" key="4">
    <source>
        <dbReference type="Proteomes" id="UP001085076"/>
    </source>
</evidence>
<sequence length="296" mass="33171">MKAKTTNGMQRAQKLEYFRGDAPNWVLIVGGALLSTLSIRCGFKLKGVLDAKRANDATPDNRKFATDQRPGACRLHPNVYSISQNDGGCHRFLSGEEEKAGSTSPISKVQSNHKLSLSLVTIRSSDSSKENDVVPWASSPDRLDLPPRQFHHSNSSDSLCVSESGSDIHSKREVIQKLRRQLKRRDDMIMEMQSQIMDLQNTLAVQMSQTGHLKSQLESVNQVLFNSEREIQRLRKAIADHCVAQVRTPEKPVISWNWQAEYVNGESNDNVKNMEGLEHQCCMAERPRGDGQNSEG</sequence>
<feature type="coiled-coil region" evidence="1">
    <location>
        <begin position="175"/>
        <end position="237"/>
    </location>
</feature>
<comment type="caution">
    <text evidence="3">The sequence shown here is derived from an EMBL/GenBank/DDBJ whole genome shotgun (WGS) entry which is preliminary data.</text>
</comment>
<dbReference type="PANTHER" id="PTHR34462">
    <property type="entry name" value="OS05G0587400 PROTEIN"/>
    <property type="match status" value="1"/>
</dbReference>
<evidence type="ECO:0000256" key="1">
    <source>
        <dbReference type="SAM" id="Coils"/>
    </source>
</evidence>